<evidence type="ECO:0000313" key="5">
    <source>
        <dbReference type="Proteomes" id="UP001172687"/>
    </source>
</evidence>
<dbReference type="Gene3D" id="3.40.1000.10">
    <property type="entry name" value="Mog1/PsbP, alpha/beta/alpha sandwich"/>
    <property type="match status" value="1"/>
</dbReference>
<accession>A0ABT8H819</accession>
<gene>
    <name evidence="4" type="ORF">QYF68_03615</name>
</gene>
<keyword evidence="1 3" id="KW-0732">Signal</keyword>
<dbReference type="EMBL" id="JAUHTC010000018">
    <property type="protein sequence ID" value="MDN4516913.1"/>
    <property type="molecule type" value="Genomic_DNA"/>
</dbReference>
<dbReference type="InterPro" id="IPR019674">
    <property type="entry name" value="Lipoprotein_LpqN/LpqT-like"/>
</dbReference>
<feature type="region of interest" description="Disordered" evidence="2">
    <location>
        <begin position="26"/>
        <end position="63"/>
    </location>
</feature>
<dbReference type="Pfam" id="PF10738">
    <property type="entry name" value="Lpp-LpqN"/>
    <property type="match status" value="1"/>
</dbReference>
<keyword evidence="4" id="KW-0449">Lipoprotein</keyword>
<keyword evidence="5" id="KW-1185">Reference proteome</keyword>
<name>A0ABT8H819_MYCAO</name>
<sequence>MRSSATISALAAAAVAVGIAVTGCGSGADSGDTSAQTSAESTETTSETSTETGTETSAAAPADGQTVGEYLTANGVTQTIVKAGEQGVPTVDLPMPDGWEPITEAADVPPDVYGAIYLSAAKGTPNPPAILVRMARLEGGSFDVAKIMELAPNAVTKLPGWDGPTTGTPSELGGFQASQIAGQADVEGTPNFIARKTVVIPAPEHTYLLALDAQGPLDQRQALIAAMNVIDEGTTITP</sequence>
<reference evidence="4" key="1">
    <citation type="submission" date="2023-07" db="EMBL/GenBank/DDBJ databases">
        <title>Degradation of tert-butanol by M. austroafricanum TBA100.</title>
        <authorList>
            <person name="Helbich S."/>
            <person name="Vainshtein Y."/>
        </authorList>
    </citation>
    <scope>NUCLEOTIDE SEQUENCE</scope>
    <source>
        <strain evidence="4">TBA100</strain>
    </source>
</reference>
<feature type="compositionally biased region" description="Low complexity" evidence="2">
    <location>
        <begin position="33"/>
        <end position="60"/>
    </location>
</feature>
<feature type="signal peptide" evidence="3">
    <location>
        <begin position="1"/>
        <end position="27"/>
    </location>
</feature>
<dbReference type="Proteomes" id="UP001172687">
    <property type="component" value="Unassembled WGS sequence"/>
</dbReference>
<comment type="caution">
    <text evidence="4">The sequence shown here is derived from an EMBL/GenBank/DDBJ whole genome shotgun (WGS) entry which is preliminary data.</text>
</comment>
<evidence type="ECO:0000256" key="3">
    <source>
        <dbReference type="SAM" id="SignalP"/>
    </source>
</evidence>
<dbReference type="RefSeq" id="WP_208675386.1">
    <property type="nucleotide sequence ID" value="NZ_CP070380.1"/>
</dbReference>
<protein>
    <submittedName>
        <fullName evidence="4">LpqN/LpqT family lipoprotein</fullName>
    </submittedName>
</protein>
<evidence type="ECO:0000313" key="4">
    <source>
        <dbReference type="EMBL" id="MDN4516913.1"/>
    </source>
</evidence>
<proteinExistence type="predicted"/>
<feature type="chain" id="PRO_5046391128" evidence="3">
    <location>
        <begin position="28"/>
        <end position="238"/>
    </location>
</feature>
<organism evidence="4 5">
    <name type="scientific">Mycolicibacterium austroafricanum</name>
    <name type="common">Mycobacterium austroafricanum</name>
    <dbReference type="NCBI Taxonomy" id="39687"/>
    <lineage>
        <taxon>Bacteria</taxon>
        <taxon>Bacillati</taxon>
        <taxon>Actinomycetota</taxon>
        <taxon>Actinomycetes</taxon>
        <taxon>Mycobacteriales</taxon>
        <taxon>Mycobacteriaceae</taxon>
        <taxon>Mycolicibacterium</taxon>
    </lineage>
</organism>
<dbReference type="PROSITE" id="PS51257">
    <property type="entry name" value="PROKAR_LIPOPROTEIN"/>
    <property type="match status" value="1"/>
</dbReference>
<evidence type="ECO:0000256" key="2">
    <source>
        <dbReference type="SAM" id="MobiDB-lite"/>
    </source>
</evidence>
<evidence type="ECO:0000256" key="1">
    <source>
        <dbReference type="ARBA" id="ARBA00022729"/>
    </source>
</evidence>